<dbReference type="SUPFAM" id="SSF54695">
    <property type="entry name" value="POZ domain"/>
    <property type="match status" value="1"/>
</dbReference>
<evidence type="ECO:0000256" key="4">
    <source>
        <dbReference type="SAM" id="MobiDB-lite"/>
    </source>
</evidence>
<dbReference type="Pfam" id="PF00651">
    <property type="entry name" value="BTB"/>
    <property type="match status" value="1"/>
</dbReference>
<dbReference type="PROSITE" id="PS50097">
    <property type="entry name" value="BTB"/>
    <property type="match status" value="1"/>
</dbReference>
<dbReference type="SMART" id="SM00225">
    <property type="entry name" value="BTB"/>
    <property type="match status" value="1"/>
</dbReference>
<comment type="similarity">
    <text evidence="1">Belongs to the Tdpoz family.</text>
</comment>
<keyword evidence="3" id="KW-0677">Repeat</keyword>
<name>A0A7S2SJA3_9STRA</name>
<proteinExistence type="inferred from homology"/>
<gene>
    <name evidence="6" type="ORF">RMAR1173_LOCUS15203</name>
</gene>
<dbReference type="InterPro" id="IPR006652">
    <property type="entry name" value="Kelch_1"/>
</dbReference>
<dbReference type="PANTHER" id="PTHR46376">
    <property type="entry name" value="LEUCINE-ZIPPER-LIKE TRANSCRIPTIONAL REGULATOR 1"/>
    <property type="match status" value="1"/>
</dbReference>
<evidence type="ECO:0000313" key="6">
    <source>
        <dbReference type="EMBL" id="CAD9701049.1"/>
    </source>
</evidence>
<dbReference type="Pfam" id="PF24570">
    <property type="entry name" value="BACK_BPM_SPOP"/>
    <property type="match status" value="1"/>
</dbReference>
<organism evidence="6">
    <name type="scientific">Rhizochromulina marina</name>
    <dbReference type="NCBI Taxonomy" id="1034831"/>
    <lineage>
        <taxon>Eukaryota</taxon>
        <taxon>Sar</taxon>
        <taxon>Stramenopiles</taxon>
        <taxon>Ochrophyta</taxon>
        <taxon>Dictyochophyceae</taxon>
        <taxon>Rhizochromulinales</taxon>
        <taxon>Rhizochromulina</taxon>
    </lineage>
</organism>
<dbReference type="InterPro" id="IPR011333">
    <property type="entry name" value="SKP1/BTB/POZ_sf"/>
</dbReference>
<dbReference type="InterPro" id="IPR056423">
    <property type="entry name" value="BACK_BPM_SPOP"/>
</dbReference>
<dbReference type="InterPro" id="IPR015915">
    <property type="entry name" value="Kelch-typ_b-propeller"/>
</dbReference>
<evidence type="ECO:0000256" key="2">
    <source>
        <dbReference type="ARBA" id="ARBA00022441"/>
    </source>
</evidence>
<evidence type="ECO:0000256" key="1">
    <source>
        <dbReference type="ARBA" id="ARBA00010846"/>
    </source>
</evidence>
<dbReference type="SUPFAM" id="SSF117281">
    <property type="entry name" value="Kelch motif"/>
    <property type="match status" value="1"/>
</dbReference>
<dbReference type="AlphaFoldDB" id="A0A7S2SJA3"/>
<keyword evidence="2" id="KW-0880">Kelch repeat</keyword>
<dbReference type="GO" id="GO:0005794">
    <property type="term" value="C:Golgi apparatus"/>
    <property type="evidence" value="ECO:0007669"/>
    <property type="project" value="TreeGrafter"/>
</dbReference>
<dbReference type="SMART" id="SM00612">
    <property type="entry name" value="Kelch"/>
    <property type="match status" value="4"/>
</dbReference>
<accession>A0A7S2SJA3</accession>
<dbReference type="InterPro" id="IPR051568">
    <property type="entry name" value="LZTR1/Attractin"/>
</dbReference>
<sequence length="541" mass="60892">MPFGGATEAPQDSALSWRMAALASSVVEGLGSGSVPTTHNGEERAGGERDASAGSPVWRWTNVETSPETRHTLPCQRSLHATAVFEDKMLVFGGYDGSNRVNDFYMFCFTTKDWRMIPPAGRLPSPRDRHVAVVHENSFYVFAGFDGSSRTNDFHEYDFDLERWEPVVVIGGPTPSPRHSMAAVVYNGSMYVFGGYDGSYRSDFHAFNFSSGRWGQVMSTGRVPRARYRATCLVHERQLFCFGGHDGTRHLNDVHSYSFEERAWTTLATDGPLPISRDSHVAVAHGESMFIFGGSTGSAMNDFHELRLDTLKWSPVQIRGPPPGQRFCHTAVMHKDSMFVFGGYDGAARLNDFISFRFGPDQLACDVPTSTLIDDLRQLVNSETLSDITFLVEGKPVHAHKIMCIRCEYFRAMLTGEMREAREKEIVLQDVRYQVFLSLLEYLYTDQIDIRVEEAMELFQAADRFGVERLKRMCENAMLSSINIDNAASILLAADLYDATSLREKCLLFIISNFDAVIKTQSFEDLGRTNVDLMFEIFQKR</sequence>
<reference evidence="6" key="1">
    <citation type="submission" date="2021-01" db="EMBL/GenBank/DDBJ databases">
        <authorList>
            <person name="Corre E."/>
            <person name="Pelletier E."/>
            <person name="Niang G."/>
            <person name="Scheremetjew M."/>
            <person name="Finn R."/>
            <person name="Kale V."/>
            <person name="Holt S."/>
            <person name="Cochrane G."/>
            <person name="Meng A."/>
            <person name="Brown T."/>
            <person name="Cohen L."/>
        </authorList>
    </citation>
    <scope>NUCLEOTIDE SEQUENCE</scope>
    <source>
        <strain evidence="6">CCMP1243</strain>
    </source>
</reference>
<dbReference type="CDD" id="cd14733">
    <property type="entry name" value="BACK"/>
    <property type="match status" value="1"/>
</dbReference>
<dbReference type="Pfam" id="PF24681">
    <property type="entry name" value="Kelch_KLHDC2_KLHL20_DRC7"/>
    <property type="match status" value="1"/>
</dbReference>
<dbReference type="Gene3D" id="1.25.40.420">
    <property type="match status" value="1"/>
</dbReference>
<evidence type="ECO:0000259" key="5">
    <source>
        <dbReference type="PROSITE" id="PS50097"/>
    </source>
</evidence>
<dbReference type="Gene3D" id="2.120.10.80">
    <property type="entry name" value="Kelch-type beta propeller"/>
    <property type="match status" value="2"/>
</dbReference>
<protein>
    <recommendedName>
        <fullName evidence="5">BTB domain-containing protein</fullName>
    </recommendedName>
</protein>
<dbReference type="Gene3D" id="3.30.710.10">
    <property type="entry name" value="Potassium Channel Kv1.1, Chain A"/>
    <property type="match status" value="1"/>
</dbReference>
<feature type="region of interest" description="Disordered" evidence="4">
    <location>
        <begin position="30"/>
        <end position="56"/>
    </location>
</feature>
<feature type="domain" description="BTB" evidence="5">
    <location>
        <begin position="386"/>
        <end position="452"/>
    </location>
</feature>
<feature type="compositionally biased region" description="Basic and acidic residues" evidence="4">
    <location>
        <begin position="40"/>
        <end position="51"/>
    </location>
</feature>
<dbReference type="EMBL" id="HBHJ01023085">
    <property type="protein sequence ID" value="CAD9701049.1"/>
    <property type="molecule type" value="Transcribed_RNA"/>
</dbReference>
<dbReference type="PANTHER" id="PTHR46376:SF1">
    <property type="entry name" value="LEUCINE-ZIPPER-LIKE TRANSCRIPTIONAL REGULATOR 1"/>
    <property type="match status" value="1"/>
</dbReference>
<evidence type="ECO:0000256" key="3">
    <source>
        <dbReference type="ARBA" id="ARBA00022737"/>
    </source>
</evidence>
<dbReference type="InterPro" id="IPR000210">
    <property type="entry name" value="BTB/POZ_dom"/>
</dbReference>